<accession>A0ABS0CXI8</accession>
<dbReference type="Gene3D" id="3.60.120.10">
    <property type="entry name" value="Anthranilate synthase"/>
    <property type="match status" value="1"/>
</dbReference>
<proteinExistence type="predicted"/>
<dbReference type="Pfam" id="PF00425">
    <property type="entry name" value="Chorismate_bind"/>
    <property type="match status" value="1"/>
</dbReference>
<dbReference type="InterPro" id="IPR015890">
    <property type="entry name" value="Chorismate_C"/>
</dbReference>
<evidence type="ECO:0000256" key="2">
    <source>
        <dbReference type="ARBA" id="ARBA00022723"/>
    </source>
</evidence>
<evidence type="ECO:0000256" key="3">
    <source>
        <dbReference type="ARBA" id="ARBA00022842"/>
    </source>
</evidence>
<dbReference type="Proteomes" id="UP000702209">
    <property type="component" value="Unassembled WGS sequence"/>
</dbReference>
<evidence type="ECO:0000313" key="6">
    <source>
        <dbReference type="EMBL" id="MBF6301317.1"/>
    </source>
</evidence>
<dbReference type="PRINTS" id="PR00095">
    <property type="entry name" value="ANTSNTHASEI"/>
</dbReference>
<evidence type="ECO:0000259" key="5">
    <source>
        <dbReference type="Pfam" id="PF00425"/>
    </source>
</evidence>
<dbReference type="InterPro" id="IPR019999">
    <property type="entry name" value="Anth_synth_I-like"/>
</dbReference>
<gene>
    <name evidence="6" type="ORF">IU459_27800</name>
</gene>
<dbReference type="PANTHER" id="PTHR11236:SF48">
    <property type="entry name" value="ISOCHORISMATE SYNTHASE MENF"/>
    <property type="match status" value="1"/>
</dbReference>
<sequence>MSEKTTLRRRDYYETIVRGQFDPVSVTAALAGSGRLSGYVAYEREGRIHLGANPIGSVTVDRNHVRSTLGEGSTQAWSGTPWPQVGAALEHTPVPGWRAYGWACFELAHPAAAPHDVLAHMMIPAIEFDIGEDAVLIRTCESADDLPQLVADLKHLAADLPGTRPRPVHIAETDPQFLRAVGTAVDRIRTHALQKVILSRVVDIPFPVDMPATYVTGRRANTPARSFLVDLGGWQVAGFSPETVLEVDTDGIAATQPLAGTRARTGDAEVDRTLRAKLLTDPKEVFEHAISVRLAVEELTTIGRAGATRVSEFLEVKARHSVQHLGSRVETRLAPPHSRWDALGAVFPAITASGLPKAAACQVIGELESRPRGLYGGAVLIADHDGELDAALVLRAVYQRAGRAWLRAGAGVVSASTPAREHEETCEKFGSVAPYLVPAAHPFSTETIERQRI</sequence>
<evidence type="ECO:0000256" key="4">
    <source>
        <dbReference type="ARBA" id="ARBA00023239"/>
    </source>
</evidence>
<dbReference type="PANTHER" id="PTHR11236">
    <property type="entry name" value="AMINOBENZOATE/ANTHRANILATE SYNTHASE"/>
    <property type="match status" value="1"/>
</dbReference>
<keyword evidence="2" id="KW-0479">Metal-binding</keyword>
<feature type="domain" description="Chorismate-utilising enzyme C-terminal" evidence="5">
    <location>
        <begin position="175"/>
        <end position="428"/>
    </location>
</feature>
<protein>
    <submittedName>
        <fullName evidence="6">Salicylate synthase</fullName>
    </submittedName>
</protein>
<dbReference type="InterPro" id="IPR005801">
    <property type="entry name" value="ADC_synthase"/>
</dbReference>
<evidence type="ECO:0000313" key="7">
    <source>
        <dbReference type="Proteomes" id="UP000702209"/>
    </source>
</evidence>
<comment type="cofactor">
    <cofactor evidence="1">
        <name>Mg(2+)</name>
        <dbReference type="ChEBI" id="CHEBI:18420"/>
    </cofactor>
</comment>
<dbReference type="RefSeq" id="WP_195132538.1">
    <property type="nucleotide sequence ID" value="NZ_JADLQX010000025.1"/>
</dbReference>
<dbReference type="EMBL" id="JADLQX010000025">
    <property type="protein sequence ID" value="MBF6301317.1"/>
    <property type="molecule type" value="Genomic_DNA"/>
</dbReference>
<dbReference type="SUPFAM" id="SSF56322">
    <property type="entry name" value="ADC synthase"/>
    <property type="match status" value="1"/>
</dbReference>
<keyword evidence="3" id="KW-0460">Magnesium</keyword>
<organism evidence="6 7">
    <name type="scientific">Nocardia amamiensis</name>
    <dbReference type="NCBI Taxonomy" id="404578"/>
    <lineage>
        <taxon>Bacteria</taxon>
        <taxon>Bacillati</taxon>
        <taxon>Actinomycetota</taxon>
        <taxon>Actinomycetes</taxon>
        <taxon>Mycobacteriales</taxon>
        <taxon>Nocardiaceae</taxon>
        <taxon>Nocardia</taxon>
    </lineage>
</organism>
<name>A0ABS0CXI8_9NOCA</name>
<keyword evidence="4" id="KW-0456">Lyase</keyword>
<dbReference type="NCBIfam" id="TIGR03494">
    <property type="entry name" value="salicyl_syn"/>
    <property type="match status" value="1"/>
</dbReference>
<reference evidence="6 7" key="1">
    <citation type="submission" date="2020-10" db="EMBL/GenBank/DDBJ databases">
        <title>Identification of Nocardia species via Next-generation sequencing and recognition of intraspecies genetic diversity.</title>
        <authorList>
            <person name="Li P."/>
            <person name="Li P."/>
            <person name="Lu B."/>
        </authorList>
    </citation>
    <scope>NUCLEOTIDE SEQUENCE [LARGE SCALE GENOMIC DNA]</scope>
    <source>
        <strain evidence="6 7">BJ06-0157</strain>
    </source>
</reference>
<dbReference type="InterPro" id="IPR019996">
    <property type="entry name" value="Salicylate_synthase"/>
</dbReference>
<keyword evidence="7" id="KW-1185">Reference proteome</keyword>
<comment type="caution">
    <text evidence="6">The sequence shown here is derived from an EMBL/GenBank/DDBJ whole genome shotgun (WGS) entry which is preliminary data.</text>
</comment>
<evidence type="ECO:0000256" key="1">
    <source>
        <dbReference type="ARBA" id="ARBA00001946"/>
    </source>
</evidence>